<evidence type="ECO:0000313" key="1">
    <source>
        <dbReference type="EMBL" id="GMR54445.1"/>
    </source>
</evidence>
<reference evidence="2" key="1">
    <citation type="submission" date="2022-10" db="EMBL/GenBank/DDBJ databases">
        <title>Genome assembly of Pristionchus species.</title>
        <authorList>
            <person name="Yoshida K."/>
            <person name="Sommer R.J."/>
        </authorList>
    </citation>
    <scope>NUCLEOTIDE SEQUENCE [LARGE SCALE GENOMIC DNA]</scope>
    <source>
        <strain evidence="2">RS5460</strain>
    </source>
</reference>
<feature type="non-terminal residue" evidence="1">
    <location>
        <position position="71"/>
    </location>
</feature>
<gene>
    <name evidence="1" type="ORF">PMAYCL1PPCAC_24640</name>
</gene>
<dbReference type="Proteomes" id="UP001328107">
    <property type="component" value="Unassembled WGS sequence"/>
</dbReference>
<comment type="caution">
    <text evidence="1">The sequence shown here is derived from an EMBL/GenBank/DDBJ whole genome shotgun (WGS) entry which is preliminary data.</text>
</comment>
<keyword evidence="2" id="KW-1185">Reference proteome</keyword>
<accession>A0AAN5D258</accession>
<name>A0AAN5D258_9BILA</name>
<organism evidence="1 2">
    <name type="scientific">Pristionchus mayeri</name>
    <dbReference type="NCBI Taxonomy" id="1317129"/>
    <lineage>
        <taxon>Eukaryota</taxon>
        <taxon>Metazoa</taxon>
        <taxon>Ecdysozoa</taxon>
        <taxon>Nematoda</taxon>
        <taxon>Chromadorea</taxon>
        <taxon>Rhabditida</taxon>
        <taxon>Rhabditina</taxon>
        <taxon>Diplogasteromorpha</taxon>
        <taxon>Diplogasteroidea</taxon>
        <taxon>Neodiplogasteridae</taxon>
        <taxon>Pristionchus</taxon>
    </lineage>
</organism>
<sequence>FTRERGITGGMDSLLLLLNKGNSFPRGTLSAVWSPRITGHECLLSELVLDRCTVLDHVDNNDNSDDTTHEN</sequence>
<dbReference type="AlphaFoldDB" id="A0AAN5D258"/>
<proteinExistence type="predicted"/>
<evidence type="ECO:0000313" key="2">
    <source>
        <dbReference type="Proteomes" id="UP001328107"/>
    </source>
</evidence>
<protein>
    <submittedName>
        <fullName evidence="1">Uncharacterized protein</fullName>
    </submittedName>
</protein>
<feature type="non-terminal residue" evidence="1">
    <location>
        <position position="1"/>
    </location>
</feature>
<dbReference type="EMBL" id="BTRK01000005">
    <property type="protein sequence ID" value="GMR54445.1"/>
    <property type="molecule type" value="Genomic_DNA"/>
</dbReference>